<name>A0A4P6TY40_STRSO</name>
<dbReference type="GO" id="GO:0016020">
    <property type="term" value="C:membrane"/>
    <property type="evidence" value="ECO:0007669"/>
    <property type="project" value="TreeGrafter"/>
</dbReference>
<evidence type="ECO:0000259" key="3">
    <source>
        <dbReference type="Pfam" id="PF00501"/>
    </source>
</evidence>
<dbReference type="STRING" id="73044.GCA_000725795_05054"/>
<gene>
    <name evidence="4" type="ORF">D0Z67_16725</name>
</gene>
<sequence>MQQAVHRCTSQEPPVTALYPNAPVSPAPHVSALDYDGRPVLVEPEIRRLDGAVREVAVPPFAPPVTHGSLADLPFDNAEAAPGAVVLSRKNASGEWEDVTAGQFAAEVLAVARGLVSEGLMPGERIAVMARTRYEWTLLDFAAWAAGLVTVPVYPTSSVFQTRWILQDSGAVALITETTAQGAAIAPELSQLPDLRHVWVIDEGHVELLAEAGAGTPDGEVAVRRGMLGPDTLATLIYTSGTTGRPKGCALSHGNFFAEVDNAIELLHPVFKATTGDEASVLLFLPMSHVFGRMVAIACVRARVRLGHAPSLKPEHLLPDLAAFRPTCLLTIPYMLEKVYNTARAKAESSGKAAAFDRAAATAVRYGEALEARQTGTGNGPGAALKAGRSFYDPLAYRKLRAAMGGKVRYAICGGSPLGRRLAAFFAGAGIEIFEGYGLTESTAATTVTPPLRPRLGTVGWPLPGTRVRIAADGEILISGDHVLRGYWDQQAGGVVPATRDGWLATGDLGELDDDGYLTITGRKKELLITAGGKSVAPAPLENWLRQHPLISHCLLVGDGRPYIGALITLDPDGIHHWRQMNGKHPVPPELLVDDPDLNAVLWAAVEQANQLVSRPESIRRFTVLPGDFTEHTGHLTPSMKLRRARILRDHADAVEGLYSGSGQVTGP</sequence>
<dbReference type="Pfam" id="PF23562">
    <property type="entry name" value="AMP-binding_C_3"/>
    <property type="match status" value="1"/>
</dbReference>
<dbReference type="InterPro" id="IPR020845">
    <property type="entry name" value="AMP-binding_CS"/>
</dbReference>
<dbReference type="OrthoDB" id="5240489at2"/>
<evidence type="ECO:0000256" key="2">
    <source>
        <dbReference type="ARBA" id="ARBA00022840"/>
    </source>
</evidence>
<protein>
    <submittedName>
        <fullName evidence="4">Long-chain fatty acid--CoA ligase</fullName>
    </submittedName>
</protein>
<dbReference type="EMBL" id="CP032229">
    <property type="protein sequence ID" value="QBJ91763.1"/>
    <property type="molecule type" value="Genomic_DNA"/>
</dbReference>
<dbReference type="KEGG" id="sseo:D0Z67_16725"/>
<keyword evidence="2" id="KW-0067">ATP-binding</keyword>
<evidence type="ECO:0000313" key="4">
    <source>
        <dbReference type="EMBL" id="QBJ91763.1"/>
    </source>
</evidence>
<keyword evidence="1" id="KW-0547">Nucleotide-binding</keyword>
<dbReference type="Proteomes" id="UP000292547">
    <property type="component" value="Chromosome"/>
</dbReference>
<reference evidence="4 5" key="1">
    <citation type="submission" date="2018-08" db="EMBL/GenBank/DDBJ databases">
        <title>The complete genome sequence of Streptomyces seoulensis, a pioneer strain for nickel superoxide dismutase discovery.</title>
        <authorList>
            <person name="Shin J."/>
            <person name="Lee J.-S."/>
            <person name="Lee E.-J."/>
            <person name="Youn H.-D."/>
        </authorList>
    </citation>
    <scope>NUCLEOTIDE SEQUENCE [LARGE SCALE GENOMIC DNA]</scope>
    <source>
        <strain evidence="4 5">KCTC 9819</strain>
    </source>
</reference>
<dbReference type="PANTHER" id="PTHR43272:SF33">
    <property type="entry name" value="AMP-BINDING DOMAIN-CONTAINING PROTEIN-RELATED"/>
    <property type="match status" value="1"/>
</dbReference>
<dbReference type="PROSITE" id="PS00455">
    <property type="entry name" value="AMP_BINDING"/>
    <property type="match status" value="1"/>
</dbReference>
<evidence type="ECO:0000313" key="5">
    <source>
        <dbReference type="Proteomes" id="UP000292547"/>
    </source>
</evidence>
<dbReference type="InterPro" id="IPR042099">
    <property type="entry name" value="ANL_N_sf"/>
</dbReference>
<keyword evidence="5" id="KW-1185">Reference proteome</keyword>
<dbReference type="CDD" id="cd05907">
    <property type="entry name" value="VL_LC_FACS_like"/>
    <property type="match status" value="1"/>
</dbReference>
<organism evidence="4 5">
    <name type="scientific">Streptomyces seoulensis</name>
    <dbReference type="NCBI Taxonomy" id="73044"/>
    <lineage>
        <taxon>Bacteria</taxon>
        <taxon>Bacillati</taxon>
        <taxon>Actinomycetota</taxon>
        <taxon>Actinomycetes</taxon>
        <taxon>Kitasatosporales</taxon>
        <taxon>Streptomycetaceae</taxon>
        <taxon>Streptomyces</taxon>
    </lineage>
</organism>
<proteinExistence type="predicted"/>
<evidence type="ECO:0000256" key="1">
    <source>
        <dbReference type="ARBA" id="ARBA00022741"/>
    </source>
</evidence>
<dbReference type="PANTHER" id="PTHR43272">
    <property type="entry name" value="LONG-CHAIN-FATTY-ACID--COA LIGASE"/>
    <property type="match status" value="1"/>
</dbReference>
<dbReference type="GO" id="GO:0005524">
    <property type="term" value="F:ATP binding"/>
    <property type="evidence" value="ECO:0007669"/>
    <property type="project" value="UniProtKB-KW"/>
</dbReference>
<dbReference type="InterPro" id="IPR000873">
    <property type="entry name" value="AMP-dep_synth/lig_dom"/>
</dbReference>
<dbReference type="Gene3D" id="3.40.50.12780">
    <property type="entry name" value="N-terminal domain of ligase-like"/>
    <property type="match status" value="1"/>
</dbReference>
<dbReference type="Pfam" id="PF00501">
    <property type="entry name" value="AMP-binding"/>
    <property type="match status" value="1"/>
</dbReference>
<dbReference type="SUPFAM" id="SSF56801">
    <property type="entry name" value="Acetyl-CoA synthetase-like"/>
    <property type="match status" value="1"/>
</dbReference>
<dbReference type="GO" id="GO:0004467">
    <property type="term" value="F:long-chain fatty acid-CoA ligase activity"/>
    <property type="evidence" value="ECO:0007669"/>
    <property type="project" value="TreeGrafter"/>
</dbReference>
<keyword evidence="4" id="KW-0436">Ligase</keyword>
<feature type="domain" description="AMP-dependent synthetase/ligase" evidence="3">
    <location>
        <begin position="77"/>
        <end position="488"/>
    </location>
</feature>
<dbReference type="AlphaFoldDB" id="A0A4P6TY40"/>
<accession>A0A4P6TY40</accession>